<reference evidence="16" key="1">
    <citation type="submission" date="2024-04" db="EMBL/GenBank/DDBJ databases">
        <authorList>
            <person name="Shaw F."/>
            <person name="Minotto A."/>
        </authorList>
    </citation>
    <scope>NUCLEOTIDE SEQUENCE [LARGE SCALE GENOMIC DNA]</scope>
</reference>
<evidence type="ECO:0000256" key="1">
    <source>
        <dbReference type="ARBA" id="ARBA00012513"/>
    </source>
</evidence>
<proteinExistence type="inferred from homology"/>
<dbReference type="InterPro" id="IPR011009">
    <property type="entry name" value="Kinase-like_dom_sf"/>
</dbReference>
<dbReference type="CDD" id="cd23823">
    <property type="entry name" value="RWD_GCN2"/>
    <property type="match status" value="1"/>
</dbReference>
<dbReference type="InterPro" id="IPR036621">
    <property type="entry name" value="Anticodon-bd_dom_sf"/>
</dbReference>
<dbReference type="PROSITE" id="PS50011">
    <property type="entry name" value="PROTEIN_KINASE_DOM"/>
    <property type="match status" value="2"/>
</dbReference>
<keyword evidence="3" id="KW-0808">Transferase</keyword>
<dbReference type="SMART" id="SM00591">
    <property type="entry name" value="RWD"/>
    <property type="match status" value="1"/>
</dbReference>
<dbReference type="PANTHER" id="PTHR11042">
    <property type="entry name" value="EUKARYOTIC TRANSLATION INITIATION FACTOR 2-ALPHA KINASE EIF2-ALPHA KINASE -RELATED"/>
    <property type="match status" value="1"/>
</dbReference>
<feature type="binding site" evidence="10">
    <location>
        <position position="587"/>
    </location>
    <ligand>
        <name>ATP</name>
        <dbReference type="ChEBI" id="CHEBI:30616"/>
    </ligand>
</feature>
<accession>A0ABP1DTF3</accession>
<dbReference type="PROSITE" id="PS00107">
    <property type="entry name" value="PROTEIN_KINASE_ATP"/>
    <property type="match status" value="1"/>
</dbReference>
<dbReference type="PIRSF" id="PIRSF000660">
    <property type="entry name" value="Ser/Thr_PK_GCN2"/>
    <property type="match status" value="1"/>
</dbReference>
<evidence type="ECO:0000256" key="7">
    <source>
        <dbReference type="ARBA" id="ARBA00037982"/>
    </source>
</evidence>
<dbReference type="EC" id="2.7.11.1" evidence="1"/>
<dbReference type="SUPFAM" id="SSF54495">
    <property type="entry name" value="UBC-like"/>
    <property type="match status" value="1"/>
</dbReference>
<keyword evidence="2" id="KW-0723">Serine/threonine-protein kinase</keyword>
<keyword evidence="16" id="KW-1185">Reference proteome</keyword>
<sequence length="1566" mass="175760">MDSDSPEARQQLEITALKSIYDDNFIESPPPKAWKGAPRLPEFIIKVHHPDETYAEKIYFHLHTKFPKTYPALACPTFMIQQPIAGLKPNEVTKLSNAIHTEALRNKGTESVFIVVTYAQDWILNNIAPPVEVSGSLATEMIKRSIAEEQAKKQREEAEAEVAMEREAQRAEELQEQIRADVERQQQEQRARKRAMSDATEVPVIEDVPDTTPTESFPKEISWQNVHFRAVKLFHPQKEPIGVIWQAEPVADDAKVSLQLELLNVTFESRYYSTNQGRKKLKQLESEVQRLVAVQQANLVTVLAVKLVTPHSSGPPRLSILSEARPPVTLDDVLEDCDCLREDRASEYLGQILSALGAIHEADLVHRGLSSRCVGLVSGDRPGESKRVKVFKVSYHVRLLDMHRSDPFGCDSGRGHLEDPPLPEGWLPKDAVDSPLVYTKNRDIHAAGIILLQMLIGRDVVDRYPDPQTAIRNTTISPRLQQIALNMLTPTKKNVSSFSLLAELAGVAFSNGSRSPTIVFSGPKTPMTYQFNGSPESDYFRAPPPPKMRHSRWKEDWEELELLGRGGFGSVVKARNKIDNLIYAVKKIRLKATQSDSRIFREVNALSRLNHRFIVRYYTTWVETSEVPSTTASSAGSDSTTSVPVTREHSEDGSDTNPFTFDMDDLASESHSRRSFPSIRFTRSGTPEESSDSDEIDDDDPFLPEGLRGRTTIKRNSPSPGAPAVIRTLYIQMEYVERQTLQEAQRIAEGLSESEAWRLFQQIVDALVHMSSLGILHRDIKLTNIFIDGKGDCKVGDFGLATSSLAAVDPSDVSLSTTADADITLDVGTKLYIAPEVQSSKGVPRSHDKADMYSLGIVFFEMNYMFSTRSERIVVIESLRKPGIYFPSDWDARRSRQRQIITWLLQHNPNDRPTALELSQSSLLPPRMEDEYFKNALKMMVKPDSPHYQAVLSTLFNQTVKPARAYLYDAEVDLSENATLNGIVHDRMVQIFRLHGAIEMEPTLLLPVTNPDDDQSRAMLLDRHGEVVALPHNALVPFARLAARANIRRIKRYHIGDIYRSVVTPGHPKTMKTAVFDIITPDVENGSVAAAAEAIAIVNTCLDAFAGLATYEIHISHTKVLDVALSRVSAELRSEVLRVLDQPKSSLSQKRAILLRKGVPRNVVDELETLIEIDDDIDAFVAKLERISPPLVSLLSGAIDEIRRAIQYANATGVTRPIYFHPLFMINSPDSYFKDGVCFQVLRRHKRSDILALGGRYDHIISRYSPPKPKSDAICAIAVQINLDKITLALASFQSASQKTLLRERRSYGYWSPRRCDVYVVSHQEGYLTDRLEVTALLWQNNISADLMYEFGFQNAEHENVVDQCSREGILFVVYPRPRTARRDQPAFKVKSVLRGTEYEVSRQELVPFLHQQIAEQKRIDAGLSGVATVTEGPQNVSTTKEGTTSADVTLVLPGDAKKQRKHTKQMFLDRAFDFGVQLKNTITQSGIPVLGVDVPLTVFEDMCKNTSWVTDEDAWKILVAGFPPQHTPYAHQVREAVLKRKADGLKFIILFAVREERAALLTLSQ</sequence>
<dbReference type="SUPFAM" id="SSF55681">
    <property type="entry name" value="Class II aaRS and biotin synthetases"/>
    <property type="match status" value="1"/>
</dbReference>
<dbReference type="Gene3D" id="3.40.50.800">
    <property type="entry name" value="Anticodon-binding domain"/>
    <property type="match status" value="1"/>
</dbReference>
<feature type="domain" description="Protein kinase" evidence="13">
    <location>
        <begin position="230"/>
        <end position="518"/>
    </location>
</feature>
<evidence type="ECO:0000259" key="14">
    <source>
        <dbReference type="PROSITE" id="PS50908"/>
    </source>
</evidence>
<evidence type="ECO:0000256" key="3">
    <source>
        <dbReference type="ARBA" id="ARBA00022679"/>
    </source>
</evidence>
<dbReference type="Pfam" id="PF12745">
    <property type="entry name" value="HGTP_anticodon2"/>
    <property type="match status" value="1"/>
</dbReference>
<comment type="catalytic activity">
    <reaction evidence="8">
        <text>L-threonyl-[protein] + ATP = O-phospho-L-threonyl-[protein] + ADP + H(+)</text>
        <dbReference type="Rhea" id="RHEA:46608"/>
        <dbReference type="Rhea" id="RHEA-COMP:11060"/>
        <dbReference type="Rhea" id="RHEA-COMP:11605"/>
        <dbReference type="ChEBI" id="CHEBI:15378"/>
        <dbReference type="ChEBI" id="CHEBI:30013"/>
        <dbReference type="ChEBI" id="CHEBI:30616"/>
        <dbReference type="ChEBI" id="CHEBI:61977"/>
        <dbReference type="ChEBI" id="CHEBI:456216"/>
        <dbReference type="EC" id="2.7.11.1"/>
    </reaction>
</comment>
<name>A0ABP1DTF3_9APHY</name>
<protein>
    <recommendedName>
        <fullName evidence="1">non-specific serine/threonine protein kinase</fullName>
        <ecNumber evidence="1">2.7.11.1</ecNumber>
    </recommendedName>
</protein>
<keyword evidence="6 10" id="KW-0067">ATP-binding</keyword>
<comment type="similarity">
    <text evidence="7">Belongs to the protein kinase superfamily. Ser/Thr protein kinase family. GCN2 subfamily.</text>
</comment>
<evidence type="ECO:0000256" key="5">
    <source>
        <dbReference type="ARBA" id="ARBA00022777"/>
    </source>
</evidence>
<feature type="compositionally biased region" description="Acidic residues" evidence="12">
    <location>
        <begin position="689"/>
        <end position="702"/>
    </location>
</feature>
<organism evidence="15 16">
    <name type="scientific">Somion occarium</name>
    <dbReference type="NCBI Taxonomy" id="3059160"/>
    <lineage>
        <taxon>Eukaryota</taxon>
        <taxon>Fungi</taxon>
        <taxon>Dikarya</taxon>
        <taxon>Basidiomycota</taxon>
        <taxon>Agaricomycotina</taxon>
        <taxon>Agaricomycetes</taxon>
        <taxon>Polyporales</taxon>
        <taxon>Cerrenaceae</taxon>
        <taxon>Somion</taxon>
    </lineage>
</organism>
<evidence type="ECO:0000256" key="2">
    <source>
        <dbReference type="ARBA" id="ARBA00022527"/>
    </source>
</evidence>
<dbReference type="InterPro" id="IPR045864">
    <property type="entry name" value="aa-tRNA-synth_II/BPL/LPL"/>
</dbReference>
<keyword evidence="5" id="KW-0418">Kinase</keyword>
<feature type="coiled-coil region" evidence="11">
    <location>
        <begin position="139"/>
        <end position="191"/>
    </location>
</feature>
<dbReference type="InterPro" id="IPR024435">
    <property type="entry name" value="HisRS-related_dom"/>
</dbReference>
<keyword evidence="4 10" id="KW-0547">Nucleotide-binding</keyword>
<evidence type="ECO:0000256" key="12">
    <source>
        <dbReference type="SAM" id="MobiDB-lite"/>
    </source>
</evidence>
<dbReference type="Gene3D" id="1.10.510.10">
    <property type="entry name" value="Transferase(Phosphotransferase) domain 1"/>
    <property type="match status" value="2"/>
</dbReference>
<evidence type="ECO:0000256" key="10">
    <source>
        <dbReference type="PROSITE-ProRule" id="PRU10141"/>
    </source>
</evidence>
<dbReference type="EMBL" id="OZ037949">
    <property type="protein sequence ID" value="CAL1710509.1"/>
    <property type="molecule type" value="Genomic_DNA"/>
</dbReference>
<dbReference type="Gene3D" id="3.30.930.10">
    <property type="entry name" value="Bira Bifunctional Protein, Domain 2"/>
    <property type="match status" value="1"/>
</dbReference>
<dbReference type="PANTHER" id="PTHR11042:SF136">
    <property type="entry name" value="EIF-2-ALPHA KINASE GCN2"/>
    <property type="match status" value="1"/>
</dbReference>
<gene>
    <name evidence="15" type="ORF">GFSPODELE1_LOCUS7861</name>
</gene>
<dbReference type="InterPro" id="IPR017441">
    <property type="entry name" value="Protein_kinase_ATP_BS"/>
</dbReference>
<evidence type="ECO:0000256" key="9">
    <source>
        <dbReference type="ARBA" id="ARBA00048679"/>
    </source>
</evidence>
<dbReference type="InterPro" id="IPR016255">
    <property type="entry name" value="Gcn2"/>
</dbReference>
<evidence type="ECO:0000256" key="4">
    <source>
        <dbReference type="ARBA" id="ARBA00022741"/>
    </source>
</evidence>
<dbReference type="SMART" id="SM00220">
    <property type="entry name" value="S_TKc"/>
    <property type="match status" value="1"/>
</dbReference>
<dbReference type="Pfam" id="PF00069">
    <property type="entry name" value="Pkinase"/>
    <property type="match status" value="2"/>
</dbReference>
<dbReference type="InterPro" id="IPR000719">
    <property type="entry name" value="Prot_kinase_dom"/>
</dbReference>
<dbReference type="Gene3D" id="3.10.110.10">
    <property type="entry name" value="Ubiquitin Conjugating Enzyme"/>
    <property type="match status" value="1"/>
</dbReference>
<dbReference type="PROSITE" id="PS50908">
    <property type="entry name" value="RWD"/>
    <property type="match status" value="1"/>
</dbReference>
<evidence type="ECO:0000256" key="8">
    <source>
        <dbReference type="ARBA" id="ARBA00047899"/>
    </source>
</evidence>
<feature type="domain" description="RWD" evidence="14">
    <location>
        <begin position="12"/>
        <end position="126"/>
    </location>
</feature>
<feature type="domain" description="Protein kinase" evidence="13">
    <location>
        <begin position="557"/>
        <end position="933"/>
    </location>
</feature>
<dbReference type="InterPro" id="IPR016135">
    <property type="entry name" value="UBQ-conjugating_enzyme/RWD"/>
</dbReference>
<dbReference type="CDD" id="cd14046">
    <property type="entry name" value="STKc_EIF2AK4_GCN2_rpt2"/>
    <property type="match status" value="1"/>
</dbReference>
<dbReference type="InterPro" id="IPR050339">
    <property type="entry name" value="CC_SR_Kinase"/>
</dbReference>
<evidence type="ECO:0000256" key="6">
    <source>
        <dbReference type="ARBA" id="ARBA00022840"/>
    </source>
</evidence>
<evidence type="ECO:0000313" key="16">
    <source>
        <dbReference type="Proteomes" id="UP001497453"/>
    </source>
</evidence>
<feature type="compositionally biased region" description="Low complexity" evidence="12">
    <location>
        <begin position="629"/>
        <end position="642"/>
    </location>
</feature>
<evidence type="ECO:0000313" key="15">
    <source>
        <dbReference type="EMBL" id="CAL1710509.1"/>
    </source>
</evidence>
<dbReference type="InterPro" id="IPR041715">
    <property type="entry name" value="HisRS-like_core"/>
</dbReference>
<dbReference type="Pfam" id="PF05773">
    <property type="entry name" value="RWD"/>
    <property type="match status" value="1"/>
</dbReference>
<keyword evidence="11" id="KW-0175">Coiled coil</keyword>
<feature type="region of interest" description="Disordered" evidence="12">
    <location>
        <begin position="627"/>
        <end position="720"/>
    </location>
</feature>
<evidence type="ECO:0000256" key="11">
    <source>
        <dbReference type="SAM" id="Coils"/>
    </source>
</evidence>
<dbReference type="SUPFAM" id="SSF56112">
    <property type="entry name" value="Protein kinase-like (PK-like)"/>
    <property type="match status" value="2"/>
</dbReference>
<dbReference type="Pfam" id="PF13393">
    <property type="entry name" value="tRNA-synt_His"/>
    <property type="match status" value="1"/>
</dbReference>
<dbReference type="PROSITE" id="PS00108">
    <property type="entry name" value="PROTEIN_KINASE_ST"/>
    <property type="match status" value="1"/>
</dbReference>
<dbReference type="Gene3D" id="3.30.200.20">
    <property type="entry name" value="Phosphorylase Kinase, domain 1"/>
    <property type="match status" value="1"/>
</dbReference>
<comment type="catalytic activity">
    <reaction evidence="9">
        <text>L-seryl-[protein] + ATP = O-phospho-L-seryl-[protein] + ADP + H(+)</text>
        <dbReference type="Rhea" id="RHEA:17989"/>
        <dbReference type="Rhea" id="RHEA-COMP:9863"/>
        <dbReference type="Rhea" id="RHEA-COMP:11604"/>
        <dbReference type="ChEBI" id="CHEBI:15378"/>
        <dbReference type="ChEBI" id="CHEBI:29999"/>
        <dbReference type="ChEBI" id="CHEBI:30616"/>
        <dbReference type="ChEBI" id="CHEBI:83421"/>
        <dbReference type="ChEBI" id="CHEBI:456216"/>
        <dbReference type="EC" id="2.7.11.1"/>
    </reaction>
</comment>
<dbReference type="InterPro" id="IPR008271">
    <property type="entry name" value="Ser/Thr_kinase_AS"/>
</dbReference>
<evidence type="ECO:0000259" key="13">
    <source>
        <dbReference type="PROSITE" id="PS50011"/>
    </source>
</evidence>
<dbReference type="Proteomes" id="UP001497453">
    <property type="component" value="Chromosome 6"/>
</dbReference>
<dbReference type="InterPro" id="IPR006575">
    <property type="entry name" value="RWD_dom"/>
</dbReference>